<dbReference type="KEGG" id="eke:EK0264_17785"/>
<name>A0A7L4YSA5_9ACTN</name>
<evidence type="ECO:0000313" key="2">
    <source>
        <dbReference type="Proteomes" id="UP000463857"/>
    </source>
</evidence>
<reference evidence="1 2" key="1">
    <citation type="journal article" date="2018" name="Int. J. Syst. Evol. Microbiol.">
        <title>Epidermidibacterium keratini gen. nov., sp. nov., a member of the family Sporichthyaceae, isolated from keratin epidermis.</title>
        <authorList>
            <person name="Lee D.G."/>
            <person name="Trujillo M.E."/>
            <person name="Kang S."/>
            <person name="Nam J.J."/>
            <person name="Kim Y.J."/>
        </authorList>
    </citation>
    <scope>NUCLEOTIDE SEQUENCE [LARGE SCALE GENOMIC DNA]</scope>
    <source>
        <strain evidence="1 2">EPI-7</strain>
    </source>
</reference>
<dbReference type="OrthoDB" id="3264463at2"/>
<dbReference type="EMBL" id="CP047156">
    <property type="protein sequence ID" value="QHC01942.1"/>
    <property type="molecule type" value="Genomic_DNA"/>
</dbReference>
<dbReference type="InterPro" id="IPR025447">
    <property type="entry name" value="DUF4192"/>
</dbReference>
<accession>A0A7L4YSA5</accession>
<sequence>MTTHEISPDDPLADVATPRLKLRDGDDLAHAVPHLLGFHPSRSLVLLALDAPTGLLRLTLRVDAPASRREARLVGLRLGELTTRAGAEAAIVTYYDAPPIDDSDDLAAEAQQCFERARSRERDIGAGMRSAGIEPLFLWPTSPSGGAEEGVDVAQLSAVIEGRRTFRSREEVRSLLAPLGGAARREVAEQIDALESTKLGEWDLLDAACQVLGQRAEAHALDHPVARTTPSDIALCALAASRIATRDRLLSVIAADRALCEPEVWLESTQLVPTAYVAPVATLAAVCAYLGGNGVLAGCAIDRALESDPRHRLAALMDVTLEHGIPPDEVRAMLDGCCDDVPPFGP</sequence>
<evidence type="ECO:0000313" key="1">
    <source>
        <dbReference type="EMBL" id="QHC01942.1"/>
    </source>
</evidence>
<keyword evidence="2" id="KW-1185">Reference proteome</keyword>
<dbReference type="InParanoid" id="A0A7L4YSA5"/>
<organism evidence="1 2">
    <name type="scientific">Epidermidibacterium keratini</name>
    <dbReference type="NCBI Taxonomy" id="1891644"/>
    <lineage>
        <taxon>Bacteria</taxon>
        <taxon>Bacillati</taxon>
        <taxon>Actinomycetota</taxon>
        <taxon>Actinomycetes</taxon>
        <taxon>Sporichthyales</taxon>
        <taxon>Sporichthyaceae</taxon>
        <taxon>Epidermidibacterium</taxon>
    </lineage>
</organism>
<dbReference type="AlphaFoldDB" id="A0A7L4YSA5"/>
<dbReference type="Pfam" id="PF13830">
    <property type="entry name" value="DUF4192"/>
    <property type="match status" value="1"/>
</dbReference>
<dbReference type="RefSeq" id="WP_159547066.1">
    <property type="nucleotide sequence ID" value="NZ_CP047156.1"/>
</dbReference>
<protein>
    <submittedName>
        <fullName evidence="1">DUF4192 family protein</fullName>
    </submittedName>
</protein>
<dbReference type="Proteomes" id="UP000463857">
    <property type="component" value="Chromosome"/>
</dbReference>
<gene>
    <name evidence="1" type="ORF">EK0264_17785</name>
</gene>
<proteinExistence type="predicted"/>